<dbReference type="Gene3D" id="2.40.30.30">
    <property type="entry name" value="Riboflavin kinase-like"/>
    <property type="match status" value="1"/>
</dbReference>
<sequence length="34" mass="3973">MLVEIICKLRDERRFSGPEALVKQIQSDLKSLKK</sequence>
<protein>
    <recommendedName>
        <fullName evidence="1">riboflavin kinase</fullName>
        <ecNumber evidence="1">2.7.1.26</ecNumber>
    </recommendedName>
</protein>
<feature type="domain" description="Riboflavin kinase" evidence="7">
    <location>
        <begin position="3"/>
        <end position="33"/>
    </location>
</feature>
<dbReference type="Pfam" id="PF01687">
    <property type="entry name" value="Flavokinase"/>
    <property type="match status" value="1"/>
</dbReference>
<keyword evidence="6" id="KW-0067">ATP-binding</keyword>
<evidence type="ECO:0000256" key="2">
    <source>
        <dbReference type="ARBA" id="ARBA00022630"/>
    </source>
</evidence>
<evidence type="ECO:0000256" key="1">
    <source>
        <dbReference type="ARBA" id="ARBA00012105"/>
    </source>
</evidence>
<evidence type="ECO:0000256" key="5">
    <source>
        <dbReference type="ARBA" id="ARBA00022741"/>
    </source>
</evidence>
<keyword evidence="3" id="KW-0288">FMN</keyword>
<evidence type="ECO:0000313" key="8">
    <source>
        <dbReference type="EMBL" id="KKL97694.1"/>
    </source>
</evidence>
<dbReference type="EC" id="2.7.1.26" evidence="1"/>
<evidence type="ECO:0000256" key="4">
    <source>
        <dbReference type="ARBA" id="ARBA00022679"/>
    </source>
</evidence>
<dbReference type="GO" id="GO:0009231">
    <property type="term" value="P:riboflavin biosynthetic process"/>
    <property type="evidence" value="ECO:0007669"/>
    <property type="project" value="InterPro"/>
</dbReference>
<reference evidence="8" key="1">
    <citation type="journal article" date="2015" name="Nature">
        <title>Complex archaea that bridge the gap between prokaryotes and eukaryotes.</title>
        <authorList>
            <person name="Spang A."/>
            <person name="Saw J.H."/>
            <person name="Jorgensen S.L."/>
            <person name="Zaremba-Niedzwiedzka K."/>
            <person name="Martijn J."/>
            <person name="Lind A.E."/>
            <person name="van Eijk R."/>
            <person name="Schleper C."/>
            <person name="Guy L."/>
            <person name="Ettema T.J."/>
        </authorList>
    </citation>
    <scope>NUCLEOTIDE SEQUENCE</scope>
</reference>
<evidence type="ECO:0000256" key="6">
    <source>
        <dbReference type="ARBA" id="ARBA00022840"/>
    </source>
</evidence>
<keyword evidence="4" id="KW-0808">Transferase</keyword>
<dbReference type="SUPFAM" id="SSF82114">
    <property type="entry name" value="Riboflavin kinase-like"/>
    <property type="match status" value="1"/>
</dbReference>
<evidence type="ECO:0000259" key="7">
    <source>
        <dbReference type="Pfam" id="PF01687"/>
    </source>
</evidence>
<organism evidence="8">
    <name type="scientific">marine sediment metagenome</name>
    <dbReference type="NCBI Taxonomy" id="412755"/>
    <lineage>
        <taxon>unclassified sequences</taxon>
        <taxon>metagenomes</taxon>
        <taxon>ecological metagenomes</taxon>
    </lineage>
</organism>
<dbReference type="InterPro" id="IPR015865">
    <property type="entry name" value="Riboflavin_kinase_bac/euk"/>
</dbReference>
<dbReference type="InterPro" id="IPR023465">
    <property type="entry name" value="Riboflavin_kinase_dom_sf"/>
</dbReference>
<keyword evidence="5" id="KW-0547">Nucleotide-binding</keyword>
<evidence type="ECO:0000256" key="3">
    <source>
        <dbReference type="ARBA" id="ARBA00022643"/>
    </source>
</evidence>
<proteinExistence type="predicted"/>
<dbReference type="GO" id="GO:0008531">
    <property type="term" value="F:riboflavin kinase activity"/>
    <property type="evidence" value="ECO:0007669"/>
    <property type="project" value="UniProtKB-EC"/>
</dbReference>
<gene>
    <name evidence="8" type="ORF">LCGC14_1831900</name>
</gene>
<dbReference type="EMBL" id="LAZR01018106">
    <property type="protein sequence ID" value="KKL97694.1"/>
    <property type="molecule type" value="Genomic_DNA"/>
</dbReference>
<comment type="caution">
    <text evidence="8">The sequence shown here is derived from an EMBL/GenBank/DDBJ whole genome shotgun (WGS) entry which is preliminary data.</text>
</comment>
<name>A0A0F9GFS1_9ZZZZ</name>
<feature type="non-terminal residue" evidence="8">
    <location>
        <position position="1"/>
    </location>
</feature>
<accession>A0A0F9GFS1</accession>
<keyword evidence="2" id="KW-0285">Flavoprotein</keyword>
<dbReference type="GO" id="GO:0005524">
    <property type="term" value="F:ATP binding"/>
    <property type="evidence" value="ECO:0007669"/>
    <property type="project" value="UniProtKB-KW"/>
</dbReference>
<dbReference type="AlphaFoldDB" id="A0A0F9GFS1"/>